<name>A0A1H0RHG0_SELRU</name>
<dbReference type="EMBL" id="FNJQ01000012">
    <property type="protein sequence ID" value="SDP28466.1"/>
    <property type="molecule type" value="Genomic_DNA"/>
</dbReference>
<sequence>MSINTIAATSSLNYWQQQAQEVRPDYNVHAKKSAFEELLASLTALKATDSDVEKGISAVTLTKLLSDGSLLIQRVEGSKVISETKLEGGNVLQQPHLMGLNGLATAYAGTAATGTVGTDSAFSASV</sequence>
<accession>A0A1H0RHG0</accession>
<reference evidence="1 2" key="1">
    <citation type="submission" date="2016-10" db="EMBL/GenBank/DDBJ databases">
        <authorList>
            <person name="de Groot N.N."/>
        </authorList>
    </citation>
    <scope>NUCLEOTIDE SEQUENCE [LARGE SCALE GENOMIC DNA]</scope>
    <source>
        <strain evidence="1 2">S137</strain>
    </source>
</reference>
<protein>
    <submittedName>
        <fullName evidence="1">Uncharacterized protein</fullName>
    </submittedName>
</protein>
<evidence type="ECO:0000313" key="1">
    <source>
        <dbReference type="EMBL" id="SDP28466.1"/>
    </source>
</evidence>
<dbReference type="OrthoDB" id="1666918at2"/>
<dbReference type="RefSeq" id="WP_074572098.1">
    <property type="nucleotide sequence ID" value="NZ_FNJQ01000012.1"/>
</dbReference>
<dbReference type="Proteomes" id="UP000182412">
    <property type="component" value="Unassembled WGS sequence"/>
</dbReference>
<organism evidence="1 2">
    <name type="scientific">Selenomonas ruminantium</name>
    <dbReference type="NCBI Taxonomy" id="971"/>
    <lineage>
        <taxon>Bacteria</taxon>
        <taxon>Bacillati</taxon>
        <taxon>Bacillota</taxon>
        <taxon>Negativicutes</taxon>
        <taxon>Selenomonadales</taxon>
        <taxon>Selenomonadaceae</taxon>
        <taxon>Selenomonas</taxon>
    </lineage>
</organism>
<evidence type="ECO:0000313" key="2">
    <source>
        <dbReference type="Proteomes" id="UP000182412"/>
    </source>
</evidence>
<dbReference type="AlphaFoldDB" id="A0A1H0RHG0"/>
<proteinExistence type="predicted"/>
<gene>
    <name evidence="1" type="ORF">SAMN05216366_1127</name>
</gene>